<dbReference type="GeneTree" id="ENSGT01100000263473"/>
<feature type="domain" description="C-type lectin" evidence="1">
    <location>
        <begin position="17"/>
        <end position="137"/>
    </location>
</feature>
<dbReference type="InterPro" id="IPR001304">
    <property type="entry name" value="C-type_lectin-like"/>
</dbReference>
<evidence type="ECO:0000313" key="2">
    <source>
        <dbReference type="Ensembl" id="ENSPNYP00000016471.1"/>
    </source>
</evidence>
<proteinExistence type="predicted"/>
<dbReference type="STRING" id="303518.ENSPNYP00000016471"/>
<dbReference type="AlphaFoldDB" id="A0A3B4G4I2"/>
<feature type="domain" description="C-type lectin" evidence="1">
    <location>
        <begin position="132"/>
        <end position="206"/>
    </location>
</feature>
<dbReference type="SMART" id="SM00034">
    <property type="entry name" value="CLECT"/>
    <property type="match status" value="2"/>
</dbReference>
<dbReference type="PANTHER" id="PTHR45784">
    <property type="entry name" value="C-TYPE LECTIN DOMAIN FAMILY 20 MEMBER A-RELATED"/>
    <property type="match status" value="1"/>
</dbReference>
<dbReference type="Ensembl" id="ENSPNYT00000016881.1">
    <property type="protein sequence ID" value="ENSPNYP00000016471.1"/>
    <property type="gene ID" value="ENSPNYG00000012460.1"/>
</dbReference>
<dbReference type="CDD" id="cd00037">
    <property type="entry name" value="CLECT"/>
    <property type="match status" value="1"/>
</dbReference>
<organism evidence="2">
    <name type="scientific">Pundamilia nyererei</name>
    <dbReference type="NCBI Taxonomy" id="303518"/>
    <lineage>
        <taxon>Eukaryota</taxon>
        <taxon>Metazoa</taxon>
        <taxon>Chordata</taxon>
        <taxon>Craniata</taxon>
        <taxon>Vertebrata</taxon>
        <taxon>Euteleostomi</taxon>
        <taxon>Actinopterygii</taxon>
        <taxon>Neopterygii</taxon>
        <taxon>Teleostei</taxon>
        <taxon>Neoteleostei</taxon>
        <taxon>Acanthomorphata</taxon>
        <taxon>Ovalentaria</taxon>
        <taxon>Cichlomorphae</taxon>
        <taxon>Cichliformes</taxon>
        <taxon>Cichlidae</taxon>
        <taxon>African cichlids</taxon>
        <taxon>Pseudocrenilabrinae</taxon>
        <taxon>Haplochromini</taxon>
        <taxon>Pundamilia</taxon>
    </lineage>
</organism>
<dbReference type="Gene3D" id="3.10.100.10">
    <property type="entry name" value="Mannose-Binding Protein A, subunit A"/>
    <property type="match status" value="3"/>
</dbReference>
<dbReference type="InterPro" id="IPR016187">
    <property type="entry name" value="CTDL_fold"/>
</dbReference>
<dbReference type="PROSITE" id="PS50041">
    <property type="entry name" value="C_TYPE_LECTIN_2"/>
    <property type="match status" value="3"/>
</dbReference>
<sequence length="313" mass="36573">MCQPLWLVSCQCSLFSCQRYKYYFIKEPKTWDEAQSYCREGYKDLATVPDVTYRETLYIDSTENQANAWIGLYSISGRENRMWHWSLPGVEFHDKEMKWKVGEPNDKPEHLENCGRIKSPDGLVDVGCSNNHAFVCYNGENKWREAQSYCRQHHTDLASGAEQLKEAVSKLSRKPPSWIGLFRDTWRWSDGSNSSYRHWESVDELPVDKNWDDALIYCRNHHDGLVSITSSEQQELVKEKAKNATTPYVWLGLRYSCALDLWFWVNDQLACYQNWANETDTGHCDLAVAMETGGEHKWLKKDDEEKFNFICSL</sequence>
<evidence type="ECO:0000259" key="1">
    <source>
        <dbReference type="PROSITE" id="PS50041"/>
    </source>
</evidence>
<dbReference type="SUPFAM" id="SSF56436">
    <property type="entry name" value="C-type lectin-like"/>
    <property type="match status" value="3"/>
</dbReference>
<dbReference type="Pfam" id="PF00059">
    <property type="entry name" value="Lectin_C"/>
    <property type="match status" value="3"/>
</dbReference>
<accession>A0A3B4G4I2</accession>
<dbReference type="InterPro" id="IPR016186">
    <property type="entry name" value="C-type_lectin-like/link_sf"/>
</dbReference>
<reference evidence="2" key="1">
    <citation type="submission" date="2023-09" db="UniProtKB">
        <authorList>
            <consortium name="Ensembl"/>
        </authorList>
    </citation>
    <scope>IDENTIFICATION</scope>
</reference>
<name>A0A3B4G4I2_9CICH</name>
<protein>
    <submittedName>
        <fullName evidence="2">Secretory phospholipase A2 receptor-like</fullName>
    </submittedName>
</protein>
<dbReference type="PANTHER" id="PTHR45784:SF3">
    <property type="entry name" value="C-TYPE LECTIN DOMAIN FAMILY 4 MEMBER K-LIKE-RELATED"/>
    <property type="match status" value="1"/>
</dbReference>
<feature type="domain" description="C-type lectin" evidence="1">
    <location>
        <begin position="209"/>
        <end position="312"/>
    </location>
</feature>